<keyword evidence="4" id="KW-1185">Reference proteome</keyword>
<dbReference type="InterPro" id="IPR011042">
    <property type="entry name" value="6-blade_b-propeller_TolB-like"/>
</dbReference>
<evidence type="ECO:0000313" key="3">
    <source>
        <dbReference type="EMBL" id="GAT66178.1"/>
    </source>
</evidence>
<proteinExistence type="predicted"/>
<gene>
    <name evidence="3" type="ORF">PS9374_01822</name>
</gene>
<dbReference type="STRING" id="161355.PS9374_01822"/>
<sequence length="353" mass="36655">MGPISPSRALAALTLAAAAATTTITAPAQANTGAASATRSAPASTAATASTDTDAVRYAWLKSCTKKKDVAVPCGAWTLSLRSGRTVRLPDARVHPVYAGGKSDMSAGALFTVSGDGRVVNYFKGDRLVVRDVSSGKVRPLPGRAASLPRGLDMSEVDIEISPDGSIVAVDYLDTAARLPTLIADVESGRVAELPPDGTVLGFSPDGRHLLTSRFTDDNTTEFTVFDTGGRRTASQVVPQIVSNNSPVALADDATTVALIVTGASGGSRLRTYDLASDAVSDAVALGIPKGETPQRLFWDPAGALTLWTLRGDAEGDITSAVQRTVGAATGATRRLDSFKIKSGLWTWWLPGE</sequence>
<reference evidence="3 4" key="1">
    <citation type="journal article" date="2016" name="Genome Announc.">
        <title>Draft Genome Sequence of Planomonospora sphaerica JCM9374, a Rare Actinomycete.</title>
        <authorList>
            <person name="Dohra H."/>
            <person name="Suzuki T."/>
            <person name="Inoue Y."/>
            <person name="Kodani S."/>
        </authorList>
    </citation>
    <scope>NUCLEOTIDE SEQUENCE [LARGE SCALE GENOMIC DNA]</scope>
    <source>
        <strain evidence="3 4">JCM 9374</strain>
    </source>
</reference>
<keyword evidence="2" id="KW-0732">Signal</keyword>
<feature type="signal peptide" evidence="2">
    <location>
        <begin position="1"/>
        <end position="30"/>
    </location>
</feature>
<comment type="caution">
    <text evidence="3">The sequence shown here is derived from an EMBL/GenBank/DDBJ whole genome shotgun (WGS) entry which is preliminary data.</text>
</comment>
<evidence type="ECO:0000313" key="4">
    <source>
        <dbReference type="Proteomes" id="UP000077701"/>
    </source>
</evidence>
<feature type="region of interest" description="Disordered" evidence="1">
    <location>
        <begin position="29"/>
        <end position="48"/>
    </location>
</feature>
<dbReference type="AlphaFoldDB" id="A0A171C657"/>
<evidence type="ECO:0000256" key="2">
    <source>
        <dbReference type="SAM" id="SignalP"/>
    </source>
</evidence>
<dbReference type="OrthoDB" id="3512658at2"/>
<reference evidence="4" key="2">
    <citation type="submission" date="2016-04" db="EMBL/GenBank/DDBJ databases">
        <title>Planomonospora sphaerica JCM9374 whole genome shotgun sequence.</title>
        <authorList>
            <person name="Suzuki T."/>
            <person name="Dohra H."/>
            <person name="Kodani S."/>
        </authorList>
    </citation>
    <scope>NUCLEOTIDE SEQUENCE [LARGE SCALE GENOMIC DNA]</scope>
    <source>
        <strain evidence="4">JCM 9374</strain>
    </source>
</reference>
<dbReference type="RefSeq" id="WP_068896263.1">
    <property type="nucleotide sequence ID" value="NZ_BDCX01000004.1"/>
</dbReference>
<evidence type="ECO:0008006" key="5">
    <source>
        <dbReference type="Google" id="ProtNLM"/>
    </source>
</evidence>
<name>A0A171C657_9ACTN</name>
<dbReference type="EMBL" id="BDCX01000004">
    <property type="protein sequence ID" value="GAT66178.1"/>
    <property type="molecule type" value="Genomic_DNA"/>
</dbReference>
<dbReference type="Gene3D" id="2.120.10.30">
    <property type="entry name" value="TolB, C-terminal domain"/>
    <property type="match status" value="1"/>
</dbReference>
<accession>A0A171C657</accession>
<organism evidence="3 4">
    <name type="scientific">Planomonospora sphaerica</name>
    <dbReference type="NCBI Taxonomy" id="161355"/>
    <lineage>
        <taxon>Bacteria</taxon>
        <taxon>Bacillati</taxon>
        <taxon>Actinomycetota</taxon>
        <taxon>Actinomycetes</taxon>
        <taxon>Streptosporangiales</taxon>
        <taxon>Streptosporangiaceae</taxon>
        <taxon>Planomonospora</taxon>
    </lineage>
</organism>
<protein>
    <recommendedName>
        <fullName evidence="5">Lipoprotein LpqB beta-propeller domain-containing protein</fullName>
    </recommendedName>
</protein>
<dbReference type="Proteomes" id="UP000077701">
    <property type="component" value="Unassembled WGS sequence"/>
</dbReference>
<evidence type="ECO:0000256" key="1">
    <source>
        <dbReference type="SAM" id="MobiDB-lite"/>
    </source>
</evidence>
<feature type="chain" id="PRO_5007905551" description="Lipoprotein LpqB beta-propeller domain-containing protein" evidence="2">
    <location>
        <begin position="31"/>
        <end position="353"/>
    </location>
</feature>
<dbReference type="SUPFAM" id="SSF82171">
    <property type="entry name" value="DPP6 N-terminal domain-like"/>
    <property type="match status" value="1"/>
</dbReference>